<evidence type="ECO:0000256" key="1">
    <source>
        <dbReference type="SAM" id="Coils"/>
    </source>
</evidence>
<name>A0A7J7KQ43_BUGNE</name>
<dbReference type="InterPro" id="IPR037386">
    <property type="entry name" value="CCDC40"/>
</dbReference>
<dbReference type="EMBL" id="VXIV02000163">
    <property type="protein sequence ID" value="KAF6040311.1"/>
    <property type="molecule type" value="Genomic_DNA"/>
</dbReference>
<gene>
    <name evidence="2" type="ORF">EB796_001428</name>
</gene>
<feature type="coiled-coil region" evidence="1">
    <location>
        <begin position="415"/>
        <end position="442"/>
    </location>
</feature>
<evidence type="ECO:0000313" key="3">
    <source>
        <dbReference type="Proteomes" id="UP000593567"/>
    </source>
</evidence>
<feature type="coiled-coil region" evidence="1">
    <location>
        <begin position="107"/>
        <end position="155"/>
    </location>
</feature>
<reference evidence="2" key="1">
    <citation type="submission" date="2020-06" db="EMBL/GenBank/DDBJ databases">
        <title>Draft genome of Bugula neritina, a colonial animal packing powerful symbionts and potential medicines.</title>
        <authorList>
            <person name="Rayko M."/>
        </authorList>
    </citation>
    <scope>NUCLEOTIDE SEQUENCE [LARGE SCALE GENOMIC DNA]</scope>
    <source>
        <strain evidence="2">Kwan_BN1</strain>
    </source>
</reference>
<feature type="coiled-coil region" evidence="1">
    <location>
        <begin position="198"/>
        <end position="225"/>
    </location>
</feature>
<comment type="caution">
    <text evidence="2">The sequence shown here is derived from an EMBL/GenBank/DDBJ whole genome shotgun (WGS) entry which is preliminary data.</text>
</comment>
<protein>
    <submittedName>
        <fullName evidence="2">CCDC40</fullName>
    </submittedName>
</protein>
<dbReference type="GO" id="GO:0035082">
    <property type="term" value="P:axoneme assembly"/>
    <property type="evidence" value="ECO:0007669"/>
    <property type="project" value="InterPro"/>
</dbReference>
<dbReference type="PANTHER" id="PTHR16275:SF8">
    <property type="entry name" value="COILED-COIL DOMAIN-CONTAINING PROTEIN 40"/>
    <property type="match status" value="1"/>
</dbReference>
<keyword evidence="1" id="KW-0175">Coiled coil</keyword>
<sequence length="553" mass="63885">MLHETEEALNRASMEKLQRGNEINSLRKQIEKEFLEKGKLEDDIMEVIRNQLTFDKAAQYTDRITKKCRMITKDLEAQIAQVENEIATDSLSTVTTMAKITNLKASLDELEKVIGQKNDIINKSENESVKRNAVIERKQQVIDQFNKRLEQMISQAGGVELGPLEITINSLSKSIEHTAGYRPATTHLAQGTGRTNAIDKENSETAAIEKNIRNLRNDMLKLNQMLFEENGAFESLEKDNILTENEFMGKLKDAELNSIQMQAKLDSLKEEKERLLNSLVESERQIMLWEKKTQLARETRAAVDSEVGQGEISAMKSEIHRMEVRYAQLMRQQEKMIQDMEKAVSRRDTIVTRGDAQAKIAARSKSKDKTVTKGTFQRQQAELKKKIKATIQDAQSCDDELQGLRNDQKQLGQMLETKQIRCRELESNADSLDGDIERQLEMKQRNMADLVAKQQKTKYYMQIKDRKYKRLVKDDDLLESEKEKQIDKMQSLSNIVERLQEEFPHLQPHLRKVSFSLGTRIWRRVLLVLEALRSQHRMWSALTHSSNCTHTTF</sequence>
<dbReference type="AlphaFoldDB" id="A0A7J7KQ43"/>
<feature type="coiled-coil region" evidence="1">
    <location>
        <begin position="251"/>
        <end position="332"/>
    </location>
</feature>
<organism evidence="2 3">
    <name type="scientific">Bugula neritina</name>
    <name type="common">Brown bryozoan</name>
    <name type="synonym">Sertularia neritina</name>
    <dbReference type="NCBI Taxonomy" id="10212"/>
    <lineage>
        <taxon>Eukaryota</taxon>
        <taxon>Metazoa</taxon>
        <taxon>Spiralia</taxon>
        <taxon>Lophotrochozoa</taxon>
        <taxon>Bryozoa</taxon>
        <taxon>Gymnolaemata</taxon>
        <taxon>Cheilostomatida</taxon>
        <taxon>Flustrina</taxon>
        <taxon>Buguloidea</taxon>
        <taxon>Bugulidae</taxon>
        <taxon>Bugula</taxon>
    </lineage>
</organism>
<proteinExistence type="predicted"/>
<dbReference type="PANTHER" id="PTHR16275">
    <property type="entry name" value="COILED-COIL DOMAIN-CONTAINING PROTEIN 40"/>
    <property type="match status" value="1"/>
</dbReference>
<dbReference type="OrthoDB" id="6264699at2759"/>
<keyword evidence="3" id="KW-1185">Reference proteome</keyword>
<dbReference type="Proteomes" id="UP000593567">
    <property type="component" value="Unassembled WGS sequence"/>
</dbReference>
<evidence type="ECO:0000313" key="2">
    <source>
        <dbReference type="EMBL" id="KAF6040311.1"/>
    </source>
</evidence>
<accession>A0A7J7KQ43</accession>
<dbReference type="GO" id="GO:0005737">
    <property type="term" value="C:cytoplasm"/>
    <property type="evidence" value="ECO:0007669"/>
    <property type="project" value="TreeGrafter"/>
</dbReference>